<dbReference type="EMBL" id="AZFN01000004">
    <property type="protein sequence ID" value="KRM03191.1"/>
    <property type="molecule type" value="Genomic_DNA"/>
</dbReference>
<dbReference type="AlphaFoldDB" id="A0A0R1VCI5"/>
<keyword evidence="6" id="KW-1185">Reference proteome</keyword>
<evidence type="ECO:0000313" key="5">
    <source>
        <dbReference type="EMBL" id="KRM03191.1"/>
    </source>
</evidence>
<proteinExistence type="predicted"/>
<dbReference type="Gene3D" id="3.40.109.10">
    <property type="entry name" value="NADH Oxidase"/>
    <property type="match status" value="1"/>
</dbReference>
<keyword evidence="3" id="KW-0560">Oxidoreductase</keyword>
<evidence type="ECO:0000313" key="6">
    <source>
        <dbReference type="Proteomes" id="UP000051739"/>
    </source>
</evidence>
<name>A0A0R1VCI5_9LACO</name>
<dbReference type="PANTHER" id="PTHR43035">
    <property type="entry name" value="FATTY ACID REPRESSION MUTANT PROTEIN 2-RELATED"/>
    <property type="match status" value="1"/>
</dbReference>
<organism evidence="5 6">
    <name type="scientific">Limosilactobacillus gastricus DSM 16045</name>
    <dbReference type="NCBI Taxonomy" id="1423749"/>
    <lineage>
        <taxon>Bacteria</taxon>
        <taxon>Bacillati</taxon>
        <taxon>Bacillota</taxon>
        <taxon>Bacilli</taxon>
        <taxon>Lactobacillales</taxon>
        <taxon>Lactobacillaceae</taxon>
        <taxon>Limosilactobacillus</taxon>
    </lineage>
</organism>
<dbReference type="PANTHER" id="PTHR43035:SF1">
    <property type="entry name" value="FATTY ACID REPRESSION MUTANT PROTEIN 2-RELATED"/>
    <property type="match status" value="1"/>
</dbReference>
<evidence type="ECO:0000256" key="1">
    <source>
        <dbReference type="ARBA" id="ARBA00004496"/>
    </source>
</evidence>
<comment type="caution">
    <text evidence="5">The sequence shown here is derived from an EMBL/GenBank/DDBJ whole genome shotgun (WGS) entry which is preliminary data.</text>
</comment>
<evidence type="ECO:0000256" key="2">
    <source>
        <dbReference type="ARBA" id="ARBA00022490"/>
    </source>
</evidence>
<dbReference type="CDD" id="cd02140">
    <property type="entry name" value="Frm2-like"/>
    <property type="match status" value="1"/>
</dbReference>
<dbReference type="RefSeq" id="WP_056936788.1">
    <property type="nucleotide sequence ID" value="NZ_AZFN01000004.1"/>
</dbReference>
<reference evidence="5 6" key="1">
    <citation type="journal article" date="2015" name="Genome Announc.">
        <title>Expanding the biotechnology potential of lactobacilli through comparative genomics of 213 strains and associated genera.</title>
        <authorList>
            <person name="Sun Z."/>
            <person name="Harris H.M."/>
            <person name="McCann A."/>
            <person name="Guo C."/>
            <person name="Argimon S."/>
            <person name="Zhang W."/>
            <person name="Yang X."/>
            <person name="Jeffery I.B."/>
            <person name="Cooney J.C."/>
            <person name="Kagawa T.F."/>
            <person name="Liu W."/>
            <person name="Song Y."/>
            <person name="Salvetti E."/>
            <person name="Wrobel A."/>
            <person name="Rasinkangas P."/>
            <person name="Parkhill J."/>
            <person name="Rea M.C."/>
            <person name="O'Sullivan O."/>
            <person name="Ritari J."/>
            <person name="Douillard F.P."/>
            <person name="Paul Ross R."/>
            <person name="Yang R."/>
            <person name="Briner A.E."/>
            <person name="Felis G.E."/>
            <person name="de Vos W.M."/>
            <person name="Barrangou R."/>
            <person name="Klaenhammer T.R."/>
            <person name="Caufield P.W."/>
            <person name="Cui Y."/>
            <person name="Zhang H."/>
            <person name="O'Toole P.W."/>
        </authorList>
    </citation>
    <scope>NUCLEOTIDE SEQUENCE [LARGE SCALE GENOMIC DNA]</scope>
    <source>
        <strain evidence="5 6">DSM 16045</strain>
    </source>
</reference>
<dbReference type="Pfam" id="PF00881">
    <property type="entry name" value="Nitroreductase"/>
    <property type="match status" value="1"/>
</dbReference>
<dbReference type="GO" id="GO:0005737">
    <property type="term" value="C:cytoplasm"/>
    <property type="evidence" value="ECO:0007669"/>
    <property type="project" value="UniProtKB-SubCell"/>
</dbReference>
<dbReference type="InterPro" id="IPR000415">
    <property type="entry name" value="Nitroreductase-like"/>
</dbReference>
<feature type="domain" description="Nitroreductase" evidence="4">
    <location>
        <begin position="11"/>
        <end position="178"/>
    </location>
</feature>
<dbReference type="InterPro" id="IPR033877">
    <property type="entry name" value="Frm2/Hbn1"/>
</dbReference>
<dbReference type="FunFam" id="3.40.109.10:FF:000001">
    <property type="entry name" value="Nitroreductase family"/>
    <property type="match status" value="1"/>
</dbReference>
<sequence length="201" mass="22289">MTNPFIELQSKRHSEYDLNDQVSQSPTQLADLIKTAIKQSPTAFNNQSTRAVITFGKDSDAVWEITLAELKKVMSDDAAIEQTAAKIDAFKAGFGTVLFYTDTDVVKEMQAQFPSYADNFPDWAEQGLGGAQQAVWEALTTEGLGASLQHYNPLIDQQIAERFDIPDSWQLRAEMPFGNVGQKAAAKDSIDDDLRFKTFGI</sequence>
<dbReference type="PATRIC" id="fig|1423749.3.peg.1306"/>
<dbReference type="GO" id="GO:0016491">
    <property type="term" value="F:oxidoreductase activity"/>
    <property type="evidence" value="ECO:0007669"/>
    <property type="project" value="UniProtKB-KW"/>
</dbReference>
<evidence type="ECO:0000259" key="4">
    <source>
        <dbReference type="Pfam" id="PF00881"/>
    </source>
</evidence>
<dbReference type="InterPro" id="IPR029479">
    <property type="entry name" value="Nitroreductase"/>
</dbReference>
<keyword evidence="2" id="KW-0963">Cytoplasm</keyword>
<evidence type="ECO:0000256" key="3">
    <source>
        <dbReference type="ARBA" id="ARBA00023002"/>
    </source>
</evidence>
<gene>
    <name evidence="5" type="ORF">FC60_GL001275</name>
</gene>
<dbReference type="SUPFAM" id="SSF55469">
    <property type="entry name" value="FMN-dependent nitroreductase-like"/>
    <property type="match status" value="1"/>
</dbReference>
<accession>A0A0R1VCI5</accession>
<dbReference type="GO" id="GO:0034599">
    <property type="term" value="P:cellular response to oxidative stress"/>
    <property type="evidence" value="ECO:0007669"/>
    <property type="project" value="InterPro"/>
</dbReference>
<dbReference type="Proteomes" id="UP000051739">
    <property type="component" value="Unassembled WGS sequence"/>
</dbReference>
<protein>
    <submittedName>
        <fullName evidence="5">Oxidoreductase</fullName>
    </submittedName>
</protein>
<comment type="subcellular location">
    <subcellularLocation>
        <location evidence="1">Cytoplasm</location>
    </subcellularLocation>
</comment>